<evidence type="ECO:0000256" key="1">
    <source>
        <dbReference type="ARBA" id="ARBA00001947"/>
    </source>
</evidence>
<dbReference type="PROSITE" id="PS52035">
    <property type="entry name" value="PEPTIDASE_M14"/>
    <property type="match status" value="1"/>
</dbReference>
<dbReference type="GO" id="GO:0006508">
    <property type="term" value="P:proteolysis"/>
    <property type="evidence" value="ECO:0007669"/>
    <property type="project" value="UniProtKB-KW"/>
</dbReference>
<comment type="cofactor">
    <cofactor evidence="1">
        <name>Zn(2+)</name>
        <dbReference type="ChEBI" id="CHEBI:29105"/>
    </cofactor>
</comment>
<dbReference type="AlphaFoldDB" id="A0A0F9LW43"/>
<dbReference type="PANTHER" id="PTHR11705">
    <property type="entry name" value="PROTEASE FAMILY M14 CARBOXYPEPTIDASE A,B"/>
    <property type="match status" value="1"/>
</dbReference>
<dbReference type="GO" id="GO:0008270">
    <property type="term" value="F:zinc ion binding"/>
    <property type="evidence" value="ECO:0007669"/>
    <property type="project" value="InterPro"/>
</dbReference>
<evidence type="ECO:0000256" key="2">
    <source>
        <dbReference type="ARBA" id="ARBA00005988"/>
    </source>
</evidence>
<dbReference type="Pfam" id="PF00246">
    <property type="entry name" value="Peptidase_M14"/>
    <property type="match status" value="1"/>
</dbReference>
<dbReference type="CDD" id="cd06905">
    <property type="entry name" value="M14-like"/>
    <property type="match status" value="1"/>
</dbReference>
<evidence type="ECO:0000256" key="3">
    <source>
        <dbReference type="ARBA" id="ARBA00022670"/>
    </source>
</evidence>
<reference evidence="8" key="1">
    <citation type="journal article" date="2015" name="Nature">
        <title>Complex archaea that bridge the gap between prokaryotes and eukaryotes.</title>
        <authorList>
            <person name="Spang A."/>
            <person name="Saw J.H."/>
            <person name="Jorgensen S.L."/>
            <person name="Zaremba-Niedzwiedzka K."/>
            <person name="Martijn J."/>
            <person name="Lind A.E."/>
            <person name="van Eijk R."/>
            <person name="Schleper C."/>
            <person name="Guy L."/>
            <person name="Ettema T.J."/>
        </authorList>
    </citation>
    <scope>NUCLEOTIDE SEQUENCE</scope>
</reference>
<evidence type="ECO:0000313" key="8">
    <source>
        <dbReference type="EMBL" id="KKM99324.1"/>
    </source>
</evidence>
<keyword evidence="3" id="KW-0645">Protease</keyword>
<keyword evidence="6" id="KW-0482">Metalloprotease</keyword>
<sequence length="683" mass="76260">MFHRLICFLFLFLSIAFVITAQPGELSFDIYHKPKEVNSFLKSWSSKYPQLTKLINIGKSSGKNDLFVFRIAAGSKGSPGPDSRPAVFVSANIEGVHPVGTEAALMLIQKLLTKYGSDSKITSLLEKRTIYVAPLLNPDAAYSFFARIRIERRRNNNPVDDDLDELIDEDGPDDLNKDGLITQMRVKDPEGQMIPDPTEPRLMRQADPKKGEKGIYKIYTEGLDNDMDGNYNEDPPGGTEINRNFPHDFEYYIKAAGLWPVSQKETIALVKFLVSHPNIAMVLNFSTENTFLNLQQTGQAKAPGAKVKVPQRFATFLGLEADKEYDMKELINILKGMPILGGMEINESMIAMMLGLGPAMSIDIKDSPYIEAVQKDYKDGLKKAKLDYPEKRAKGVGKGSFIAYCYYQSGVQVFSSDLWGIPEPEKEPADKDALTVEKLKSMSSEEFLALGEEKIAAFLKEKGVPSNYNASMLMNMVKSGRVTPERMVQMMEKMPQKPAVKEGEHPDSYILKWSDSVLKGSGFVDWKPYQHPTLGNVEIGGFIPFLKTTPPPFEIEKTIAFHTDFYIDLMGRLPRLEIKETKVEALEDGLYQVTAYFTNTGWFPTSTAQGVRARTSWPIRVQLKTSKGQSIFSGRSLVNIPSIGGSGDTKKTEWTIRGRKGSKITITAKTPKLDTVTTTVVLQ</sequence>
<keyword evidence="4" id="KW-0378">Hydrolase</keyword>
<dbReference type="Gene3D" id="3.40.630.10">
    <property type="entry name" value="Zn peptidases"/>
    <property type="match status" value="1"/>
</dbReference>
<protein>
    <recommendedName>
        <fullName evidence="7">Peptidase M14 domain-containing protein</fullName>
    </recommendedName>
</protein>
<name>A0A0F9LW43_9ZZZZ</name>
<proteinExistence type="inferred from homology"/>
<evidence type="ECO:0000256" key="6">
    <source>
        <dbReference type="ARBA" id="ARBA00023049"/>
    </source>
</evidence>
<gene>
    <name evidence="8" type="ORF">LCGC14_1149020</name>
</gene>
<evidence type="ECO:0000259" key="7">
    <source>
        <dbReference type="PROSITE" id="PS52035"/>
    </source>
</evidence>
<keyword evidence="5" id="KW-0862">Zinc</keyword>
<accession>A0A0F9LW43</accession>
<evidence type="ECO:0000256" key="4">
    <source>
        <dbReference type="ARBA" id="ARBA00022801"/>
    </source>
</evidence>
<organism evidence="8">
    <name type="scientific">marine sediment metagenome</name>
    <dbReference type="NCBI Taxonomy" id="412755"/>
    <lineage>
        <taxon>unclassified sequences</taxon>
        <taxon>metagenomes</taxon>
        <taxon>ecological metagenomes</taxon>
    </lineage>
</organism>
<comment type="similarity">
    <text evidence="2">Belongs to the peptidase M14 family.</text>
</comment>
<feature type="domain" description="Peptidase M14" evidence="7">
    <location>
        <begin position="30"/>
        <end position="139"/>
    </location>
</feature>
<dbReference type="PANTHER" id="PTHR11705:SF143">
    <property type="entry name" value="SLL0236 PROTEIN"/>
    <property type="match status" value="1"/>
</dbReference>
<dbReference type="GO" id="GO:0005615">
    <property type="term" value="C:extracellular space"/>
    <property type="evidence" value="ECO:0007669"/>
    <property type="project" value="TreeGrafter"/>
</dbReference>
<dbReference type="SMART" id="SM00631">
    <property type="entry name" value="Zn_pept"/>
    <property type="match status" value="1"/>
</dbReference>
<dbReference type="InterPro" id="IPR000834">
    <property type="entry name" value="Peptidase_M14"/>
</dbReference>
<dbReference type="EMBL" id="LAZR01005510">
    <property type="protein sequence ID" value="KKM99324.1"/>
    <property type="molecule type" value="Genomic_DNA"/>
</dbReference>
<comment type="caution">
    <text evidence="8">The sequence shown here is derived from an EMBL/GenBank/DDBJ whole genome shotgun (WGS) entry which is preliminary data.</text>
</comment>
<evidence type="ECO:0000256" key="5">
    <source>
        <dbReference type="ARBA" id="ARBA00022833"/>
    </source>
</evidence>
<dbReference type="GO" id="GO:0004181">
    <property type="term" value="F:metallocarboxypeptidase activity"/>
    <property type="evidence" value="ECO:0007669"/>
    <property type="project" value="InterPro"/>
</dbReference>
<dbReference type="SUPFAM" id="SSF53187">
    <property type="entry name" value="Zn-dependent exopeptidases"/>
    <property type="match status" value="1"/>
</dbReference>